<dbReference type="InterPro" id="IPR011011">
    <property type="entry name" value="Znf_FYVE_PHD"/>
</dbReference>
<evidence type="ECO:0000313" key="31">
    <source>
        <dbReference type="EMBL" id="KAK6190907.1"/>
    </source>
</evidence>
<evidence type="ECO:0000256" key="18">
    <source>
        <dbReference type="ARBA" id="ARBA00051245"/>
    </source>
</evidence>
<keyword evidence="4" id="KW-0808">Transferase</keyword>
<feature type="compositionally biased region" description="Basic and acidic residues" evidence="26">
    <location>
        <begin position="280"/>
        <end position="295"/>
    </location>
</feature>
<dbReference type="InterPro" id="IPR018501">
    <property type="entry name" value="DDT_dom"/>
</dbReference>
<feature type="domain" description="WAC" evidence="30">
    <location>
        <begin position="22"/>
        <end position="131"/>
    </location>
</feature>
<keyword evidence="12" id="KW-0805">Transcription regulation</keyword>
<dbReference type="PRINTS" id="PR00503">
    <property type="entry name" value="BROMODOMAIN"/>
</dbReference>
<dbReference type="InterPro" id="IPR028942">
    <property type="entry name" value="WHIM1_dom"/>
</dbReference>
<evidence type="ECO:0000256" key="10">
    <source>
        <dbReference type="ARBA" id="ARBA00022833"/>
    </source>
</evidence>
<feature type="coiled-coil region" evidence="25">
    <location>
        <begin position="829"/>
        <end position="863"/>
    </location>
</feature>
<feature type="region of interest" description="Disordered" evidence="26">
    <location>
        <begin position="749"/>
        <end position="784"/>
    </location>
</feature>
<protein>
    <recommendedName>
        <fullName evidence="20">Tyrosine-protein kinase BAZ1B</fullName>
        <ecNumber evidence="3">2.7.10.2</ecNumber>
    </recommendedName>
    <alternativeName>
        <fullName evidence="21">Bromodomain adjacent to zinc finger domain protein 1B</fullName>
    </alternativeName>
</protein>
<keyword evidence="17 24" id="KW-0539">Nucleus</keyword>
<dbReference type="PANTHER" id="PTHR46802:SF1">
    <property type="entry name" value="TYROSINE-PROTEIN KINASE BAZ1B"/>
    <property type="match status" value="1"/>
</dbReference>
<evidence type="ECO:0000256" key="6">
    <source>
        <dbReference type="ARBA" id="ARBA00022741"/>
    </source>
</evidence>
<dbReference type="GO" id="GO:0006974">
    <property type="term" value="P:DNA damage response"/>
    <property type="evidence" value="ECO:0007669"/>
    <property type="project" value="UniProtKB-KW"/>
</dbReference>
<dbReference type="SUPFAM" id="SSF57903">
    <property type="entry name" value="FYVE/PHD zinc finger"/>
    <property type="match status" value="2"/>
</dbReference>
<evidence type="ECO:0000256" key="15">
    <source>
        <dbReference type="ARBA" id="ARBA00023137"/>
    </source>
</evidence>
<evidence type="ECO:0000256" key="9">
    <source>
        <dbReference type="ARBA" id="ARBA00022777"/>
    </source>
</evidence>
<dbReference type="Pfam" id="PF15613">
    <property type="entry name" value="WSD"/>
    <property type="match status" value="1"/>
</dbReference>
<dbReference type="SUPFAM" id="SSF47370">
    <property type="entry name" value="Bromodomain"/>
    <property type="match status" value="1"/>
</dbReference>
<dbReference type="InterPro" id="IPR036427">
    <property type="entry name" value="Bromodomain-like_sf"/>
</dbReference>
<feature type="domain" description="Bromo" evidence="27">
    <location>
        <begin position="1375"/>
        <end position="1443"/>
    </location>
</feature>
<feature type="region of interest" description="Disordered" evidence="26">
    <location>
        <begin position="536"/>
        <end position="556"/>
    </location>
</feature>
<evidence type="ECO:0000256" key="2">
    <source>
        <dbReference type="ARBA" id="ARBA00004123"/>
    </source>
</evidence>
<evidence type="ECO:0000256" key="24">
    <source>
        <dbReference type="PROSITE-ProRule" id="PRU00475"/>
    </source>
</evidence>
<evidence type="ECO:0000256" key="5">
    <source>
        <dbReference type="ARBA" id="ARBA00022723"/>
    </source>
</evidence>
<dbReference type="PANTHER" id="PTHR46802">
    <property type="entry name" value="TYROSINE-PROTEIN KINASE BAZ1B"/>
    <property type="match status" value="1"/>
</dbReference>
<dbReference type="InterPro" id="IPR013083">
    <property type="entry name" value="Znf_RING/FYVE/PHD"/>
</dbReference>
<evidence type="ECO:0000259" key="27">
    <source>
        <dbReference type="PROSITE" id="PS50014"/>
    </source>
</evidence>
<evidence type="ECO:0000256" key="7">
    <source>
        <dbReference type="ARBA" id="ARBA00022763"/>
    </source>
</evidence>
<keyword evidence="32" id="KW-1185">Reference proteome</keyword>
<evidence type="ECO:0000256" key="12">
    <source>
        <dbReference type="ARBA" id="ARBA00023015"/>
    </source>
</evidence>
<comment type="similarity">
    <text evidence="19">Belongs to the WAL family. BAZ1B subfamily.</text>
</comment>
<evidence type="ECO:0000256" key="22">
    <source>
        <dbReference type="PROSITE-ProRule" id="PRU00035"/>
    </source>
</evidence>
<feature type="domain" description="DDT" evidence="29">
    <location>
        <begin position="577"/>
        <end position="641"/>
    </location>
</feature>
<evidence type="ECO:0000259" key="29">
    <source>
        <dbReference type="PROSITE" id="PS50827"/>
    </source>
</evidence>
<dbReference type="CDD" id="cd15628">
    <property type="entry name" value="PHD_BAZ1B"/>
    <property type="match status" value="1"/>
</dbReference>
<dbReference type="EC" id="2.7.10.2" evidence="3"/>
<dbReference type="PROSITE" id="PS50016">
    <property type="entry name" value="ZF_PHD_2"/>
    <property type="match status" value="2"/>
</dbReference>
<comment type="cofactor">
    <cofactor evidence="1">
        <name>Mn(2+)</name>
        <dbReference type="ChEBI" id="CHEBI:29035"/>
    </cofactor>
</comment>
<evidence type="ECO:0000256" key="23">
    <source>
        <dbReference type="PROSITE-ProRule" id="PRU00146"/>
    </source>
</evidence>
<dbReference type="GO" id="GO:0004715">
    <property type="term" value="F:non-membrane spanning protein tyrosine kinase activity"/>
    <property type="evidence" value="ECO:0007669"/>
    <property type="project" value="UniProtKB-EC"/>
</dbReference>
<dbReference type="GO" id="GO:0005524">
    <property type="term" value="F:ATP binding"/>
    <property type="evidence" value="ECO:0007669"/>
    <property type="project" value="UniProtKB-KW"/>
</dbReference>
<feature type="compositionally biased region" description="Basic residues" evidence="26">
    <location>
        <begin position="385"/>
        <end position="400"/>
    </location>
</feature>
<evidence type="ECO:0000256" key="14">
    <source>
        <dbReference type="ARBA" id="ARBA00023117"/>
    </source>
</evidence>
<feature type="domain" description="PHD-type" evidence="28">
    <location>
        <begin position="1240"/>
        <end position="1287"/>
    </location>
</feature>
<evidence type="ECO:0000259" key="30">
    <source>
        <dbReference type="PROSITE" id="PS51136"/>
    </source>
</evidence>
<evidence type="ECO:0000256" key="11">
    <source>
        <dbReference type="ARBA" id="ARBA00022840"/>
    </source>
</evidence>
<feature type="compositionally biased region" description="Basic and acidic residues" evidence="26">
    <location>
        <begin position="545"/>
        <end position="556"/>
    </location>
</feature>
<proteinExistence type="inferred from homology"/>
<dbReference type="EMBL" id="JAZGQO010000002">
    <property type="protein sequence ID" value="KAK6190907.1"/>
    <property type="molecule type" value="Genomic_DNA"/>
</dbReference>
<dbReference type="PROSITE" id="PS51136">
    <property type="entry name" value="WAC"/>
    <property type="match status" value="1"/>
</dbReference>
<feature type="compositionally biased region" description="Acidic residues" evidence="26">
    <location>
        <begin position="1309"/>
        <end position="1318"/>
    </location>
</feature>
<evidence type="ECO:0000313" key="32">
    <source>
        <dbReference type="Proteomes" id="UP001347796"/>
    </source>
</evidence>
<feature type="compositionally biased region" description="Polar residues" evidence="26">
    <location>
        <begin position="145"/>
        <end position="157"/>
    </location>
</feature>
<dbReference type="SMART" id="SM00249">
    <property type="entry name" value="PHD"/>
    <property type="match status" value="2"/>
</dbReference>
<keyword evidence="9" id="KW-0418">Kinase</keyword>
<keyword evidence="16" id="KW-0804">Transcription</keyword>
<evidence type="ECO:0000256" key="8">
    <source>
        <dbReference type="ARBA" id="ARBA00022771"/>
    </source>
</evidence>
<feature type="compositionally biased region" description="Basic and acidic residues" evidence="26">
    <location>
        <begin position="158"/>
        <end position="172"/>
    </location>
</feature>
<keyword evidence="14 22" id="KW-0103">Bromodomain</keyword>
<name>A0AAN8Q7Q7_PATCE</name>
<evidence type="ECO:0000256" key="21">
    <source>
        <dbReference type="ARBA" id="ARBA00076449"/>
    </source>
</evidence>
<keyword evidence="15" id="KW-0829">Tyrosine-protein kinase</keyword>
<evidence type="ECO:0000256" key="1">
    <source>
        <dbReference type="ARBA" id="ARBA00001936"/>
    </source>
</evidence>
<comment type="subcellular location">
    <subcellularLocation>
        <location evidence="2 24">Nucleus</location>
    </subcellularLocation>
</comment>
<keyword evidence="11" id="KW-0067">ATP-binding</keyword>
<evidence type="ECO:0000256" key="20">
    <source>
        <dbReference type="ARBA" id="ARBA00069894"/>
    </source>
</evidence>
<dbReference type="Gene3D" id="3.30.40.10">
    <property type="entry name" value="Zinc/RING finger domain, C3HC4 (zinc finger)"/>
    <property type="match status" value="2"/>
</dbReference>
<evidence type="ECO:0000256" key="16">
    <source>
        <dbReference type="ARBA" id="ARBA00023163"/>
    </source>
</evidence>
<feature type="region of interest" description="Disordered" evidence="26">
    <location>
        <begin position="145"/>
        <end position="173"/>
    </location>
</feature>
<dbReference type="InterPro" id="IPR019787">
    <property type="entry name" value="Znf_PHD-finger"/>
</dbReference>
<feature type="compositionally biased region" description="Acidic residues" evidence="26">
    <location>
        <begin position="320"/>
        <end position="330"/>
    </location>
</feature>
<keyword evidence="6" id="KW-0547">Nucleotide-binding</keyword>
<dbReference type="GO" id="GO:0008270">
    <property type="term" value="F:zinc ion binding"/>
    <property type="evidence" value="ECO:0007669"/>
    <property type="project" value="UniProtKB-KW"/>
</dbReference>
<sequence length="1487" mass="168327">MPLLGKKIFAPSKPLADIQPNETVYTIPYTGEKFRQKSEYDQRCMMYKERIWTCQCTGHVNLSYEEAWNSEKAVHKTIKDQFFDCFKKPTLEIVHHATVSLDNLVDQAWLKLQQVLCIGEHVTLKVKSAAKIIKATVVSVDTSGVNANPTSNCSSPSSDKENSASEGKEASPKKWLPPKLLPYKYSIRLEDEDKVINAVPASDLSRNERPPPKDLLRLFIRANTVRAGHTPTSPWVVNEAMVQKYKLPSKFADFLLSPAKMAEAAKRAEEEISRKRKASKSRDRSSKKQKLDKNSKSPKKKKKLSEMKVKKSANKGVIEIDSDSSSDDEVVLSKVVRKSTGGTDSDSDTPLMKMKLTPKKRSKSADTSSDSDDEPLINLGSANKKSPKKKKTSSPKKSRKQSTSSSDKKKRGRPKKGEERVKIKLKKKKSSEKGLKQMTLFEVASKKGGKSPSKTTPRKLLSPVNITPAIVSQLVKAQGLEDKTKFIGLVKKAAVTLTATQRNSLPKSVKTEVVQKYEQNKERQLIAKMTPAERETYFKKKRQERKQERNKRYEDQGLKLTPLPVPKLVSSPDSLPNEVFGDIAMVTEMISCYKGLLMPDDEYPIYTDALMKALATGPNGFAYLSRVLGVLLQTLLQDGIAEGYTELKVKLSDIPVNPFTVSELVRLCLRSNDTGEDEDDMNDDQQDVDVAQNIIDKLEDEEFYQLDPSDKLAILKGLCLRIMGSYSVQDYMEDKQVQAVKLTKQKYAEQREMNEKNKKDKQQKEENKSENPTPSSSNTSQNTSGLVMSAFYGTLDKVDSDSNPTTETVSADDEDNLVTTIRSRRVNAAKVAAEKAKREEERRKQIEKDMAEYKKQKEKENFDKTYKDGIEAAKQTLRLVPIGTDRNHNRYWIFNSTTPGLYIEKGWVTDDYSYNVQSGGNEPVAKLLTPKKSNVTVSPQVTPSKSPKKNAQIAPSFPHVGQNLWFEYDSVKDLDQLIKALHPQGLRESNLKAEITKRYDDITKAINISKRTNLELRDSDGDVEILAGIRREILEMEVRLRNGGLGGVPDFSVWEQKVLTCEKLDVFGTLLLDVQANVLEKFLKGIMKPKTLPTVTTTTVKTEVKDGESDEEEEDDEKSSMPKTLIDWIQAVENCQTISRLHVLLGILETSIRWEKSAENAKCKICRKKDNDDRLLLCDECNQAFHMYCLRPALRDVPKGDWFCAACAPTRRPTHNYRRFGFDEPNYDDNATVGGTLEHEDTCAECGGDEDLIECSVCPLVYHTFCHDPVLRYPPRGHWECMECKNGGKRRKGKRGSKPSKRGRRQNYNDDDTADSSEEEYKPNRPPPKKVKPVSKRSTSKSRSAAIEPDDTPPKTNRRAPSELSLCEDILTQLVKHKCSWPFAEAVSKKDVPDYYTIVKHPMDFRTMRNKFMTYSSAQEFIDDLSLVFRNTAQYNKEDTEIYQCMLTLEKLVGQLISAYLPNHIYSRDVVANGYHDHGYSSKRKRR</sequence>
<dbReference type="Pfam" id="PF15612">
    <property type="entry name" value="WHIM1"/>
    <property type="match status" value="1"/>
</dbReference>
<dbReference type="InterPro" id="IPR047256">
    <property type="entry name" value="BAZ1B_PHD"/>
</dbReference>
<dbReference type="GO" id="GO:0090535">
    <property type="term" value="C:WICH complex"/>
    <property type="evidence" value="ECO:0007669"/>
    <property type="project" value="InterPro"/>
</dbReference>
<feature type="domain" description="PHD-type" evidence="28">
    <location>
        <begin position="1160"/>
        <end position="1210"/>
    </location>
</feature>
<dbReference type="Pfam" id="PF00628">
    <property type="entry name" value="PHD"/>
    <property type="match status" value="1"/>
</dbReference>
<comment type="caution">
    <text evidence="31">The sequence shown here is derived from an EMBL/GenBank/DDBJ whole genome shotgun (WGS) entry which is preliminary data.</text>
</comment>
<feature type="compositionally biased region" description="Low complexity" evidence="26">
    <location>
        <begin position="770"/>
        <end position="784"/>
    </location>
</feature>
<keyword evidence="5" id="KW-0479">Metal-binding</keyword>
<keyword evidence="10" id="KW-0862">Zinc</keyword>
<dbReference type="InterPro" id="IPR047174">
    <property type="entry name" value="BAZ1B"/>
</dbReference>
<feature type="compositionally biased region" description="Basic and acidic residues" evidence="26">
    <location>
        <begin position="749"/>
        <end position="769"/>
    </location>
</feature>
<evidence type="ECO:0000259" key="28">
    <source>
        <dbReference type="PROSITE" id="PS50016"/>
    </source>
</evidence>
<dbReference type="InterPro" id="IPR001487">
    <property type="entry name" value="Bromodomain"/>
</dbReference>
<dbReference type="SMART" id="SM00571">
    <property type="entry name" value="DDT"/>
    <property type="match status" value="1"/>
</dbReference>
<dbReference type="Gene3D" id="1.20.920.10">
    <property type="entry name" value="Bromodomain-like"/>
    <property type="match status" value="1"/>
</dbReference>
<organism evidence="31 32">
    <name type="scientific">Patella caerulea</name>
    <name type="common">Rayed Mediterranean limpet</name>
    <dbReference type="NCBI Taxonomy" id="87958"/>
    <lineage>
        <taxon>Eukaryota</taxon>
        <taxon>Metazoa</taxon>
        <taxon>Spiralia</taxon>
        <taxon>Lophotrochozoa</taxon>
        <taxon>Mollusca</taxon>
        <taxon>Gastropoda</taxon>
        <taxon>Patellogastropoda</taxon>
        <taxon>Patelloidea</taxon>
        <taxon>Patellidae</taxon>
        <taxon>Patella</taxon>
    </lineage>
</organism>
<dbReference type="SMART" id="SM00297">
    <property type="entry name" value="BROMO"/>
    <property type="match status" value="1"/>
</dbReference>
<gene>
    <name evidence="31" type="ORF">SNE40_002675</name>
</gene>
<dbReference type="InterPro" id="IPR001965">
    <property type="entry name" value="Znf_PHD"/>
</dbReference>
<dbReference type="InterPro" id="IPR028941">
    <property type="entry name" value="WHIM2_dom"/>
</dbReference>
<dbReference type="InterPro" id="IPR019786">
    <property type="entry name" value="Zinc_finger_PHD-type_CS"/>
</dbReference>
<feature type="region of interest" description="Disordered" evidence="26">
    <location>
        <begin position="267"/>
        <end position="460"/>
    </location>
</feature>
<evidence type="ECO:0000256" key="17">
    <source>
        <dbReference type="ARBA" id="ARBA00023242"/>
    </source>
</evidence>
<keyword evidence="13 25" id="KW-0175">Coiled coil</keyword>
<dbReference type="GO" id="GO:0042393">
    <property type="term" value="F:histone binding"/>
    <property type="evidence" value="ECO:0007669"/>
    <property type="project" value="TreeGrafter"/>
</dbReference>
<evidence type="ECO:0000256" key="25">
    <source>
        <dbReference type="SAM" id="Coils"/>
    </source>
</evidence>
<keyword evidence="7" id="KW-0227">DNA damage</keyword>
<evidence type="ECO:0000256" key="26">
    <source>
        <dbReference type="SAM" id="MobiDB-lite"/>
    </source>
</evidence>
<evidence type="ECO:0000256" key="4">
    <source>
        <dbReference type="ARBA" id="ARBA00022679"/>
    </source>
</evidence>
<dbReference type="PROSITE" id="PS50014">
    <property type="entry name" value="BROMODOMAIN_2"/>
    <property type="match status" value="1"/>
</dbReference>
<comment type="catalytic activity">
    <reaction evidence="18">
        <text>L-tyrosyl-[protein] + ATP = O-phospho-L-tyrosyl-[protein] + ADP + H(+)</text>
        <dbReference type="Rhea" id="RHEA:10596"/>
        <dbReference type="Rhea" id="RHEA-COMP:10136"/>
        <dbReference type="Rhea" id="RHEA-COMP:20101"/>
        <dbReference type="ChEBI" id="CHEBI:15378"/>
        <dbReference type="ChEBI" id="CHEBI:30616"/>
        <dbReference type="ChEBI" id="CHEBI:46858"/>
        <dbReference type="ChEBI" id="CHEBI:61978"/>
        <dbReference type="ChEBI" id="CHEBI:456216"/>
        <dbReference type="EC" id="2.7.10.2"/>
    </reaction>
</comment>
<feature type="compositionally biased region" description="Basic residues" evidence="26">
    <location>
        <begin position="1327"/>
        <end position="1340"/>
    </location>
</feature>
<dbReference type="InterPro" id="IPR013136">
    <property type="entry name" value="WSTF_Acf1_Cbp146"/>
</dbReference>
<keyword evidence="8 23" id="KW-0863">Zinc-finger</keyword>
<dbReference type="GO" id="GO:0140801">
    <property type="term" value="F:histone H2AXY142 kinase activity"/>
    <property type="evidence" value="ECO:0007669"/>
    <property type="project" value="InterPro"/>
</dbReference>
<dbReference type="Proteomes" id="UP001347796">
    <property type="component" value="Unassembled WGS sequence"/>
</dbReference>
<reference evidence="31 32" key="1">
    <citation type="submission" date="2024-01" db="EMBL/GenBank/DDBJ databases">
        <title>The genome of the rayed Mediterranean limpet Patella caerulea (Linnaeus, 1758).</title>
        <authorList>
            <person name="Anh-Thu Weber A."/>
            <person name="Halstead-Nussloch G."/>
        </authorList>
    </citation>
    <scope>NUCLEOTIDE SEQUENCE [LARGE SCALE GENOMIC DNA]</scope>
    <source>
        <strain evidence="31">AATW-2023a</strain>
        <tissue evidence="31">Whole specimen</tissue>
    </source>
</reference>
<accession>A0AAN8Q7Q7</accession>
<evidence type="ECO:0000256" key="13">
    <source>
        <dbReference type="ARBA" id="ARBA00023054"/>
    </source>
</evidence>
<dbReference type="Pfam" id="PF10537">
    <property type="entry name" value="WAC_Acf1_DNA_bd"/>
    <property type="match status" value="1"/>
</dbReference>
<evidence type="ECO:0000256" key="19">
    <source>
        <dbReference type="ARBA" id="ARBA00061696"/>
    </source>
</evidence>
<feature type="compositionally biased region" description="Basic residues" evidence="26">
    <location>
        <begin position="1287"/>
        <end position="1305"/>
    </location>
</feature>
<evidence type="ECO:0000256" key="3">
    <source>
        <dbReference type="ARBA" id="ARBA00011903"/>
    </source>
</evidence>
<dbReference type="Pfam" id="PF00439">
    <property type="entry name" value="Bromodomain"/>
    <property type="match status" value="1"/>
</dbReference>
<dbReference type="PROSITE" id="PS50827">
    <property type="entry name" value="DDT"/>
    <property type="match status" value="1"/>
</dbReference>
<dbReference type="FunFam" id="3.30.40.10:FF:000131">
    <property type="entry name" value="tyrosine-protein kinase BAZ1B isoform X1"/>
    <property type="match status" value="1"/>
</dbReference>
<feature type="region of interest" description="Disordered" evidence="26">
    <location>
        <begin position="1286"/>
        <end position="1362"/>
    </location>
</feature>
<dbReference type="PROSITE" id="PS01359">
    <property type="entry name" value="ZF_PHD_1"/>
    <property type="match status" value="1"/>
</dbReference>